<gene>
    <name evidence="2" type="ORF">BHW43_07025</name>
</gene>
<keyword evidence="1" id="KW-0812">Transmembrane</keyword>
<dbReference type="AlphaFoldDB" id="A0A1Q6R4L0"/>
<sequence>MLINLIVDDFFANLALSFIFSVFSYLLYKKVLREEMFRRKTAQNYPFSSDFSSCYLCTRTAKYGIIIFILLFCYRGVVYE</sequence>
<comment type="caution">
    <text evidence="2">The sequence shown here is derived from an EMBL/GenBank/DDBJ whole genome shotgun (WGS) entry which is preliminary data.</text>
</comment>
<dbReference type="EMBL" id="MNTG01000031">
    <property type="protein sequence ID" value="OLA37312.1"/>
    <property type="molecule type" value="Genomic_DNA"/>
</dbReference>
<organism evidence="2 3">
    <name type="scientific">Phascolarctobacterium succinatutens</name>
    <dbReference type="NCBI Taxonomy" id="626940"/>
    <lineage>
        <taxon>Bacteria</taxon>
        <taxon>Bacillati</taxon>
        <taxon>Bacillota</taxon>
        <taxon>Negativicutes</taxon>
        <taxon>Acidaminococcales</taxon>
        <taxon>Acidaminococcaceae</taxon>
        <taxon>Phascolarctobacterium</taxon>
    </lineage>
</organism>
<protein>
    <submittedName>
        <fullName evidence="2">Uncharacterized protein</fullName>
    </submittedName>
</protein>
<evidence type="ECO:0000313" key="3">
    <source>
        <dbReference type="Proteomes" id="UP000186777"/>
    </source>
</evidence>
<proteinExistence type="predicted"/>
<keyword evidence="1" id="KW-1133">Transmembrane helix</keyword>
<evidence type="ECO:0000256" key="1">
    <source>
        <dbReference type="SAM" id="Phobius"/>
    </source>
</evidence>
<name>A0A1Q6R4L0_9FIRM</name>
<dbReference type="STRING" id="626940.BHW43_07025"/>
<keyword evidence="1" id="KW-0472">Membrane</keyword>
<evidence type="ECO:0000313" key="2">
    <source>
        <dbReference type="EMBL" id="OLA37312.1"/>
    </source>
</evidence>
<dbReference type="Proteomes" id="UP000186777">
    <property type="component" value="Unassembled WGS sequence"/>
</dbReference>
<feature type="transmembrane region" description="Helical" evidence="1">
    <location>
        <begin position="60"/>
        <end position="77"/>
    </location>
</feature>
<feature type="transmembrane region" description="Helical" evidence="1">
    <location>
        <begin position="6"/>
        <end position="28"/>
    </location>
</feature>
<accession>A0A1Q6R4L0</accession>
<reference evidence="2 3" key="1">
    <citation type="journal article" date="2016" name="Nat. Biotechnol.">
        <title>Measurement of bacterial replication rates in microbial communities.</title>
        <authorList>
            <person name="Brown C.T."/>
            <person name="Olm M.R."/>
            <person name="Thomas B.C."/>
            <person name="Banfield J.F."/>
        </authorList>
    </citation>
    <scope>NUCLEOTIDE SEQUENCE [LARGE SCALE GENOMIC DNA]</scope>
    <source>
        <strain evidence="2">46_33</strain>
    </source>
</reference>